<evidence type="ECO:0000313" key="2">
    <source>
        <dbReference type="Proteomes" id="UP000184609"/>
    </source>
</evidence>
<accession>A0A1M7ZCW0</accession>
<name>A0A1M7ZCW0_9BACT</name>
<dbReference type="OrthoDB" id="450143at2"/>
<organism evidence="1 2">
    <name type="scientific">Algoriphagus zhangzhouensis</name>
    <dbReference type="NCBI Taxonomy" id="1073327"/>
    <lineage>
        <taxon>Bacteria</taxon>
        <taxon>Pseudomonadati</taxon>
        <taxon>Bacteroidota</taxon>
        <taxon>Cytophagia</taxon>
        <taxon>Cytophagales</taxon>
        <taxon>Cyclobacteriaceae</taxon>
        <taxon>Algoriphagus</taxon>
    </lineage>
</organism>
<evidence type="ECO:0000313" key="1">
    <source>
        <dbReference type="EMBL" id="SHO62751.1"/>
    </source>
</evidence>
<dbReference type="AlphaFoldDB" id="A0A1M7ZCW0"/>
<keyword evidence="2" id="KW-1185">Reference proteome</keyword>
<reference evidence="2" key="1">
    <citation type="submission" date="2016-12" db="EMBL/GenBank/DDBJ databases">
        <authorList>
            <person name="Varghese N."/>
            <person name="Submissions S."/>
        </authorList>
    </citation>
    <scope>NUCLEOTIDE SEQUENCE [LARGE SCALE GENOMIC DNA]</scope>
    <source>
        <strain evidence="2">DSM 25035</strain>
    </source>
</reference>
<gene>
    <name evidence="1" type="ORF">SAMN04488108_2289</name>
</gene>
<sequence length="155" mass="17569">MKPDPHKKKLYRKVNTKARGVHHDFGGDFKHVRNQKDESRELVKGSMHGSKNRGLDYTPLYKFLLSKVGADWDSVYSEAVSRLDRPDPIFVLVADDQEEGQDYVRVGESSYFSGLFIDEEGLLQLVNPELKAADLEPFCTCCTHTLNGIPFGSNY</sequence>
<proteinExistence type="predicted"/>
<dbReference type="STRING" id="1073327.SAMN04488108_2289"/>
<dbReference type="Proteomes" id="UP000184609">
    <property type="component" value="Unassembled WGS sequence"/>
</dbReference>
<dbReference type="RefSeq" id="WP_073571943.1">
    <property type="nucleotide sequence ID" value="NZ_FRXN01000003.1"/>
</dbReference>
<dbReference type="EMBL" id="FRXN01000003">
    <property type="protein sequence ID" value="SHO62751.1"/>
    <property type="molecule type" value="Genomic_DNA"/>
</dbReference>
<protein>
    <submittedName>
        <fullName evidence="1">Uncharacterized protein</fullName>
    </submittedName>
</protein>